<protein>
    <submittedName>
        <fullName evidence="1">Putative polyhydroxyalkanoic acid system protein</fullName>
    </submittedName>
</protein>
<sequence length="103" mass="11649">MSAPLIVSIPHRLGRDEARRRIESGLARATASVPILKLDEQRWDGDRMMFRARALGQVAAGQVEVADDHVRVEVVLPWLLQKFAEVTQATIRQRGRLLLDKKP</sequence>
<proteinExistence type="predicted"/>
<dbReference type="Pfam" id="PF09650">
    <property type="entry name" value="PHA_gran_rgn"/>
    <property type="match status" value="1"/>
</dbReference>
<evidence type="ECO:0000313" key="1">
    <source>
        <dbReference type="EMBL" id="PYF01722.1"/>
    </source>
</evidence>
<keyword evidence="2" id="KW-1185">Reference proteome</keyword>
<organism evidence="1 2">
    <name type="scientific">Rhodopseudomonas faecalis</name>
    <dbReference type="NCBI Taxonomy" id="99655"/>
    <lineage>
        <taxon>Bacteria</taxon>
        <taxon>Pseudomonadati</taxon>
        <taxon>Pseudomonadota</taxon>
        <taxon>Alphaproteobacteria</taxon>
        <taxon>Hyphomicrobiales</taxon>
        <taxon>Nitrobacteraceae</taxon>
        <taxon>Rhodopseudomonas</taxon>
    </lineage>
</organism>
<name>A0A318T9B0_9BRAD</name>
<dbReference type="AlphaFoldDB" id="A0A318T9B0"/>
<evidence type="ECO:0000313" key="2">
    <source>
        <dbReference type="Proteomes" id="UP000248148"/>
    </source>
</evidence>
<dbReference type="InterPro" id="IPR013433">
    <property type="entry name" value="PHA_gran_rgn"/>
</dbReference>
<dbReference type="Proteomes" id="UP000248148">
    <property type="component" value="Unassembled WGS sequence"/>
</dbReference>
<accession>A0A318T9B0</accession>
<reference evidence="1 2" key="1">
    <citation type="submission" date="2018-06" db="EMBL/GenBank/DDBJ databases">
        <title>Genomic Encyclopedia of Archaeal and Bacterial Type Strains, Phase II (KMG-II): from individual species to whole genera.</title>
        <authorList>
            <person name="Goeker M."/>
        </authorList>
    </citation>
    <scope>NUCLEOTIDE SEQUENCE [LARGE SCALE GENOMIC DNA]</scope>
    <source>
        <strain evidence="1 2">JCM 11668</strain>
    </source>
</reference>
<dbReference type="RefSeq" id="WP_103011013.1">
    <property type="nucleotide sequence ID" value="NZ_QJTI01000018.1"/>
</dbReference>
<dbReference type="OrthoDB" id="8853368at2"/>
<comment type="caution">
    <text evidence="1">The sequence shown here is derived from an EMBL/GenBank/DDBJ whole genome shotgun (WGS) entry which is preliminary data.</text>
</comment>
<gene>
    <name evidence="1" type="ORF">BJ122_11832</name>
</gene>
<dbReference type="EMBL" id="QJTI01000018">
    <property type="protein sequence ID" value="PYF01722.1"/>
    <property type="molecule type" value="Genomic_DNA"/>
</dbReference>